<dbReference type="AlphaFoldDB" id="A0A4R1R477"/>
<name>A0A4R1R477_HYDET</name>
<dbReference type="Pfam" id="PF08282">
    <property type="entry name" value="Hydrolase_3"/>
    <property type="match status" value="1"/>
</dbReference>
<dbReference type="NCBIfam" id="TIGR00099">
    <property type="entry name" value="Cof-subfamily"/>
    <property type="match status" value="1"/>
</dbReference>
<dbReference type="Gene3D" id="3.40.50.1000">
    <property type="entry name" value="HAD superfamily/HAD-like"/>
    <property type="match status" value="1"/>
</dbReference>
<evidence type="ECO:0000313" key="2">
    <source>
        <dbReference type="Proteomes" id="UP000295008"/>
    </source>
</evidence>
<evidence type="ECO:0000313" key="1">
    <source>
        <dbReference type="EMBL" id="TCL60264.1"/>
    </source>
</evidence>
<protein>
    <recommendedName>
        <fullName evidence="3">Cof subfamily protein (Haloacid dehalogenase superfamily)/HAD superfamily hydrolase (TIGR01484 family)</fullName>
    </recommendedName>
</protein>
<comment type="caution">
    <text evidence="1">The sequence shown here is derived from an EMBL/GenBank/DDBJ whole genome shotgun (WGS) entry which is preliminary data.</text>
</comment>
<sequence length="278" mass="31585">MLLYISDLDGTLLTSRQVLSEYTVRTINGLIEEGLHFSIATARSHESAGPVIEPLRLQIPIILNNGVFLYDPIIRKNLIANLLDQRIAYELIAASQTLNVSPIVYATNDDGDKKVYYQGIRYKGEAVYIHGRLAKGDRRFTLVSDFKACSMREVMSVVWIGDRDTLEPLYDQLKSDSNLMCHFTQDIYSNAFCLEITNPKANKRWAVEYLKNYLGVQEVACFGDNLNDLPMFEIADQKYAVSNGHPSLKQAATRIIGDHDEDGVARYLQEHYRRKQLA</sequence>
<evidence type="ECO:0008006" key="3">
    <source>
        <dbReference type="Google" id="ProtNLM"/>
    </source>
</evidence>
<reference evidence="1 2" key="1">
    <citation type="submission" date="2019-03" db="EMBL/GenBank/DDBJ databases">
        <title>Genomic Encyclopedia of Type Strains, Phase IV (KMG-IV): sequencing the most valuable type-strain genomes for metagenomic binning, comparative biology and taxonomic classification.</title>
        <authorList>
            <person name="Goeker M."/>
        </authorList>
    </citation>
    <scope>NUCLEOTIDE SEQUENCE [LARGE SCALE GENOMIC DNA]</scope>
    <source>
        <strain evidence="1 2">LX-B</strain>
    </source>
</reference>
<dbReference type="RefSeq" id="WP_132016383.1">
    <property type="nucleotide sequence ID" value="NZ_SLUN01000036.1"/>
</dbReference>
<dbReference type="InterPro" id="IPR000150">
    <property type="entry name" value="Cof"/>
</dbReference>
<accession>A0A4R1R477</accession>
<dbReference type="SUPFAM" id="SSF56784">
    <property type="entry name" value="HAD-like"/>
    <property type="match status" value="1"/>
</dbReference>
<dbReference type="GO" id="GO:0000287">
    <property type="term" value="F:magnesium ion binding"/>
    <property type="evidence" value="ECO:0007669"/>
    <property type="project" value="TreeGrafter"/>
</dbReference>
<dbReference type="PANTHER" id="PTHR10000">
    <property type="entry name" value="PHOSPHOSERINE PHOSPHATASE"/>
    <property type="match status" value="1"/>
</dbReference>
<dbReference type="Gene3D" id="3.30.1240.10">
    <property type="match status" value="1"/>
</dbReference>
<dbReference type="InterPro" id="IPR023214">
    <property type="entry name" value="HAD_sf"/>
</dbReference>
<dbReference type="PANTHER" id="PTHR10000:SF8">
    <property type="entry name" value="HAD SUPERFAMILY HYDROLASE-LIKE, TYPE 3"/>
    <property type="match status" value="1"/>
</dbReference>
<organism evidence="1 2">
    <name type="scientific">Hydrogenispora ethanolica</name>
    <dbReference type="NCBI Taxonomy" id="1082276"/>
    <lineage>
        <taxon>Bacteria</taxon>
        <taxon>Bacillati</taxon>
        <taxon>Bacillota</taxon>
        <taxon>Hydrogenispora</taxon>
    </lineage>
</organism>
<gene>
    <name evidence="1" type="ORF">EDC14_103617</name>
</gene>
<dbReference type="GO" id="GO:0005829">
    <property type="term" value="C:cytosol"/>
    <property type="evidence" value="ECO:0007669"/>
    <property type="project" value="TreeGrafter"/>
</dbReference>
<proteinExistence type="predicted"/>
<keyword evidence="2" id="KW-1185">Reference proteome</keyword>
<dbReference type="InterPro" id="IPR036412">
    <property type="entry name" value="HAD-like_sf"/>
</dbReference>
<dbReference type="EMBL" id="SLUN01000036">
    <property type="protein sequence ID" value="TCL60264.1"/>
    <property type="molecule type" value="Genomic_DNA"/>
</dbReference>
<dbReference type="GO" id="GO:0016791">
    <property type="term" value="F:phosphatase activity"/>
    <property type="evidence" value="ECO:0007669"/>
    <property type="project" value="TreeGrafter"/>
</dbReference>
<dbReference type="Proteomes" id="UP000295008">
    <property type="component" value="Unassembled WGS sequence"/>
</dbReference>
<dbReference type="OrthoDB" id="9806027at2"/>